<dbReference type="AlphaFoldDB" id="A0A0R1GXK9"/>
<sequence length="62" mass="6805">MRRPASEESALRKDGQAIKILELIQVKVGYGGRLLLAPLGEGENTLRLTTEVVAIMRADLEN</sequence>
<organism evidence="1 2">
    <name type="scientific">Levilactobacillus parabrevis ATCC 53295</name>
    <dbReference type="NCBI Taxonomy" id="1267003"/>
    <lineage>
        <taxon>Bacteria</taxon>
        <taxon>Bacillati</taxon>
        <taxon>Bacillota</taxon>
        <taxon>Bacilli</taxon>
        <taxon>Lactobacillales</taxon>
        <taxon>Lactobacillaceae</taxon>
        <taxon>Levilactobacillus</taxon>
    </lineage>
</organism>
<evidence type="ECO:0000313" key="1">
    <source>
        <dbReference type="EMBL" id="KRK38878.1"/>
    </source>
</evidence>
<evidence type="ECO:0000313" key="2">
    <source>
        <dbReference type="Proteomes" id="UP000051176"/>
    </source>
</evidence>
<name>A0A0R1GXK9_9LACO</name>
<dbReference type="PATRIC" id="fig|1267003.4.peg.2048"/>
<comment type="caution">
    <text evidence="1">The sequence shown here is derived from an EMBL/GenBank/DDBJ whole genome shotgun (WGS) entry which is preliminary data.</text>
</comment>
<accession>A0A0R1GXK9</accession>
<dbReference type="Proteomes" id="UP000051176">
    <property type="component" value="Unassembled WGS sequence"/>
</dbReference>
<reference evidence="1 2" key="1">
    <citation type="journal article" date="2015" name="Genome Announc.">
        <title>Expanding the biotechnology potential of lactobacilli through comparative genomics of 213 strains and associated genera.</title>
        <authorList>
            <person name="Sun Z."/>
            <person name="Harris H.M."/>
            <person name="McCann A."/>
            <person name="Guo C."/>
            <person name="Argimon S."/>
            <person name="Zhang W."/>
            <person name="Yang X."/>
            <person name="Jeffery I.B."/>
            <person name="Cooney J.C."/>
            <person name="Kagawa T.F."/>
            <person name="Liu W."/>
            <person name="Song Y."/>
            <person name="Salvetti E."/>
            <person name="Wrobel A."/>
            <person name="Rasinkangas P."/>
            <person name="Parkhill J."/>
            <person name="Rea M.C."/>
            <person name="O'Sullivan O."/>
            <person name="Ritari J."/>
            <person name="Douillard F.P."/>
            <person name="Paul Ross R."/>
            <person name="Yang R."/>
            <person name="Briner A.E."/>
            <person name="Felis G.E."/>
            <person name="de Vos W.M."/>
            <person name="Barrangou R."/>
            <person name="Klaenhammer T.R."/>
            <person name="Caufield P.W."/>
            <person name="Cui Y."/>
            <person name="Zhang H."/>
            <person name="O'Toole P.W."/>
        </authorList>
    </citation>
    <scope>NUCLEOTIDE SEQUENCE [LARGE SCALE GENOMIC DNA]</scope>
    <source>
        <strain evidence="1 2">ATCC 53295</strain>
    </source>
</reference>
<keyword evidence="2" id="KW-1185">Reference proteome</keyword>
<gene>
    <name evidence="1" type="ORF">FD07_GL001940</name>
</gene>
<proteinExistence type="predicted"/>
<dbReference type="EMBL" id="AZCZ01000006">
    <property type="protein sequence ID" value="KRK38878.1"/>
    <property type="molecule type" value="Genomic_DNA"/>
</dbReference>
<protein>
    <submittedName>
        <fullName evidence="1">Uncharacterized protein</fullName>
    </submittedName>
</protein>